<dbReference type="InterPro" id="IPR023214">
    <property type="entry name" value="HAD_sf"/>
</dbReference>
<dbReference type="InterPro" id="IPR050155">
    <property type="entry name" value="HAD-like_hydrolase_sf"/>
</dbReference>
<dbReference type="RefSeq" id="WP_056941765.1">
    <property type="nucleotide sequence ID" value="NZ_AZCX01000001.1"/>
</dbReference>
<dbReference type="Gene3D" id="1.10.150.240">
    <property type="entry name" value="Putative phosphatase, domain 2"/>
    <property type="match status" value="1"/>
</dbReference>
<dbReference type="InterPro" id="IPR023198">
    <property type="entry name" value="PGP-like_dom2"/>
</dbReference>
<dbReference type="NCBIfam" id="TIGR01549">
    <property type="entry name" value="HAD-SF-IA-v1"/>
    <property type="match status" value="1"/>
</dbReference>
<name>A0A0R1HV89_9LACO</name>
<dbReference type="PANTHER" id="PTHR43434">
    <property type="entry name" value="PHOSPHOGLYCOLATE PHOSPHATASE"/>
    <property type="match status" value="1"/>
</dbReference>
<dbReference type="Proteomes" id="UP000050911">
    <property type="component" value="Unassembled WGS sequence"/>
</dbReference>
<dbReference type="OrthoDB" id="9807630at2"/>
<reference evidence="1 2" key="1">
    <citation type="journal article" date="2015" name="Genome Announc.">
        <title>Expanding the biotechnology potential of lactobacilli through comparative genomics of 213 strains and associated genera.</title>
        <authorList>
            <person name="Sun Z."/>
            <person name="Harris H.M."/>
            <person name="McCann A."/>
            <person name="Guo C."/>
            <person name="Argimon S."/>
            <person name="Zhang W."/>
            <person name="Yang X."/>
            <person name="Jeffery I.B."/>
            <person name="Cooney J.C."/>
            <person name="Kagawa T.F."/>
            <person name="Liu W."/>
            <person name="Song Y."/>
            <person name="Salvetti E."/>
            <person name="Wrobel A."/>
            <person name="Rasinkangas P."/>
            <person name="Parkhill J."/>
            <person name="Rea M.C."/>
            <person name="O'Sullivan O."/>
            <person name="Ritari J."/>
            <person name="Douillard F.P."/>
            <person name="Paul Ross R."/>
            <person name="Yang R."/>
            <person name="Briner A.E."/>
            <person name="Felis G.E."/>
            <person name="de Vos W.M."/>
            <person name="Barrangou R."/>
            <person name="Klaenhammer T.R."/>
            <person name="Caufield P.W."/>
            <person name="Cui Y."/>
            <person name="Zhang H."/>
            <person name="O'Toole P.W."/>
        </authorList>
    </citation>
    <scope>NUCLEOTIDE SEQUENCE [LARGE SCALE GENOMIC DNA]</scope>
    <source>
        <strain evidence="1 2">JCM 15530</strain>
    </source>
</reference>
<dbReference type="GO" id="GO:0008967">
    <property type="term" value="F:phosphoglycolate phosphatase activity"/>
    <property type="evidence" value="ECO:0007669"/>
    <property type="project" value="TreeGrafter"/>
</dbReference>
<dbReference type="SUPFAM" id="SSF56784">
    <property type="entry name" value="HAD-like"/>
    <property type="match status" value="1"/>
</dbReference>
<dbReference type="InterPro" id="IPR036412">
    <property type="entry name" value="HAD-like_sf"/>
</dbReference>
<accession>A0A0R1HV89</accession>
<sequence>MTIHTLIWDFDGTLFDTYPFMVAAFKQALNQLGIDDIEIDDQEIYETMRQHALGTALQQFSAEFGLSRDQLNDRYRQIEPTLIGEAKPFDGVSHLLNRHLANGGRHFLLTHRNQSALTLLADNGLATAFSGTVTGDSPYPRKPDPAALNALIETYAIDRTTAVMVGDRTLDIEAGHNAGIRGALFDPGRLINDKNSHPEFLATQMAELEAALFD</sequence>
<dbReference type="PATRIC" id="fig|1302272.5.peg.339"/>
<gene>
    <name evidence="1" type="ORF">FC96_GL000342</name>
</gene>
<comment type="caution">
    <text evidence="1">The sequence shown here is derived from an EMBL/GenBank/DDBJ whole genome shotgun (WGS) entry which is preliminary data.</text>
</comment>
<keyword evidence="2" id="KW-1185">Reference proteome</keyword>
<dbReference type="EMBL" id="AZCX01000001">
    <property type="protein sequence ID" value="KRK49417.1"/>
    <property type="molecule type" value="Genomic_DNA"/>
</dbReference>
<evidence type="ECO:0000313" key="1">
    <source>
        <dbReference type="EMBL" id="KRK49417.1"/>
    </source>
</evidence>
<dbReference type="InterPro" id="IPR041492">
    <property type="entry name" value="HAD_2"/>
</dbReference>
<dbReference type="AlphaFoldDB" id="A0A0R1HV89"/>
<dbReference type="InterPro" id="IPR006439">
    <property type="entry name" value="HAD-SF_hydro_IA"/>
</dbReference>
<protein>
    <submittedName>
        <fullName evidence="1">p-Ser-HPr phosphatase</fullName>
    </submittedName>
</protein>
<dbReference type="GO" id="GO:0005829">
    <property type="term" value="C:cytosol"/>
    <property type="evidence" value="ECO:0007669"/>
    <property type="project" value="TreeGrafter"/>
</dbReference>
<organism evidence="1 2">
    <name type="scientific">Secundilactobacillus kimchicus JCM 15530</name>
    <dbReference type="NCBI Taxonomy" id="1302272"/>
    <lineage>
        <taxon>Bacteria</taxon>
        <taxon>Bacillati</taxon>
        <taxon>Bacillota</taxon>
        <taxon>Bacilli</taxon>
        <taxon>Lactobacillales</taxon>
        <taxon>Lactobacillaceae</taxon>
        <taxon>Secundilactobacillus</taxon>
    </lineage>
</organism>
<dbReference type="SFLD" id="SFLDG01129">
    <property type="entry name" value="C1.5:_HAD__Beta-PGM__Phosphata"/>
    <property type="match status" value="1"/>
</dbReference>
<dbReference type="Gene3D" id="3.40.50.1000">
    <property type="entry name" value="HAD superfamily/HAD-like"/>
    <property type="match status" value="1"/>
</dbReference>
<dbReference type="SFLD" id="SFLDS00003">
    <property type="entry name" value="Haloacid_Dehalogenase"/>
    <property type="match status" value="1"/>
</dbReference>
<dbReference type="GO" id="GO:0006281">
    <property type="term" value="P:DNA repair"/>
    <property type="evidence" value="ECO:0007669"/>
    <property type="project" value="TreeGrafter"/>
</dbReference>
<proteinExistence type="predicted"/>
<dbReference type="STRING" id="1302272.FC96_GL000342"/>
<evidence type="ECO:0000313" key="2">
    <source>
        <dbReference type="Proteomes" id="UP000050911"/>
    </source>
</evidence>
<dbReference type="Pfam" id="PF13419">
    <property type="entry name" value="HAD_2"/>
    <property type="match status" value="1"/>
</dbReference>
<dbReference type="PANTHER" id="PTHR43434:SF25">
    <property type="entry name" value="PHOSPHOGLYCOLATE PHOSPHATASE"/>
    <property type="match status" value="1"/>
</dbReference>